<feature type="transmembrane region" description="Helical" evidence="2">
    <location>
        <begin position="19"/>
        <end position="36"/>
    </location>
</feature>
<gene>
    <name evidence="3" type="ORF">BLX24_28885</name>
</gene>
<protein>
    <submittedName>
        <fullName evidence="3">Uncharacterized protein</fullName>
    </submittedName>
</protein>
<dbReference type="AlphaFoldDB" id="A0A1S2VA90"/>
<reference evidence="3 4" key="1">
    <citation type="submission" date="2016-10" db="EMBL/GenBank/DDBJ databases">
        <title>Arsenicibacter rosenii gen. nov., sp. nov., an efficient arsenic-methylating bacterium isolated from an arsenic-contaminated paddy soil.</title>
        <authorList>
            <person name="Huang K."/>
        </authorList>
    </citation>
    <scope>NUCLEOTIDE SEQUENCE [LARGE SCALE GENOMIC DNA]</scope>
    <source>
        <strain evidence="3 4">SM-1</strain>
    </source>
</reference>
<evidence type="ECO:0000313" key="3">
    <source>
        <dbReference type="EMBL" id="OIN55654.1"/>
    </source>
</evidence>
<feature type="coiled-coil region" evidence="1">
    <location>
        <begin position="67"/>
        <end position="129"/>
    </location>
</feature>
<keyword evidence="2" id="KW-0812">Transmembrane</keyword>
<evidence type="ECO:0000256" key="1">
    <source>
        <dbReference type="SAM" id="Coils"/>
    </source>
</evidence>
<keyword evidence="4" id="KW-1185">Reference proteome</keyword>
<evidence type="ECO:0000256" key="2">
    <source>
        <dbReference type="SAM" id="Phobius"/>
    </source>
</evidence>
<evidence type="ECO:0000313" key="4">
    <source>
        <dbReference type="Proteomes" id="UP000181790"/>
    </source>
</evidence>
<keyword evidence="1" id="KW-0175">Coiled coil</keyword>
<name>A0A1S2VA90_9BACT</name>
<dbReference type="Proteomes" id="UP000181790">
    <property type="component" value="Unassembled WGS sequence"/>
</dbReference>
<keyword evidence="2" id="KW-0472">Membrane</keyword>
<accession>A0A1S2VA90</accession>
<comment type="caution">
    <text evidence="3">The sequence shown here is derived from an EMBL/GenBank/DDBJ whole genome shotgun (WGS) entry which is preliminary data.</text>
</comment>
<dbReference type="RefSeq" id="WP_071506710.1">
    <property type="nucleotide sequence ID" value="NZ_MORL01000046.1"/>
</dbReference>
<dbReference type="EMBL" id="MORL01000046">
    <property type="protein sequence ID" value="OIN55654.1"/>
    <property type="molecule type" value="Genomic_DNA"/>
</dbReference>
<sequence length="133" mass="15877">MDQPPQEEFSWFGFVKDNIWTFIAASFIPLLQFFRSKKRDQADSRKAEVEADSAAVELMENAMTKYKARWDIEMTELQQKYDRIKQDHDRIKLDLEDSIKRETAMKARIDDLEKTVKTLTTQLRQTKRNRKKS</sequence>
<proteinExistence type="predicted"/>
<keyword evidence="2" id="KW-1133">Transmembrane helix</keyword>
<organism evidence="3 4">
    <name type="scientific">Arsenicibacter rosenii</name>
    <dbReference type="NCBI Taxonomy" id="1750698"/>
    <lineage>
        <taxon>Bacteria</taxon>
        <taxon>Pseudomonadati</taxon>
        <taxon>Bacteroidota</taxon>
        <taxon>Cytophagia</taxon>
        <taxon>Cytophagales</taxon>
        <taxon>Spirosomataceae</taxon>
        <taxon>Arsenicibacter</taxon>
    </lineage>
</organism>